<dbReference type="InterPro" id="IPR025432">
    <property type="entry name" value="YhfH-like"/>
</dbReference>
<dbReference type="RefSeq" id="WP_082866839.1">
    <property type="nucleotide sequence ID" value="NZ_LQRA01000040.1"/>
</dbReference>
<accession>A0A2T6G8U4</accession>
<dbReference type="Pfam" id="PF14149">
    <property type="entry name" value="YhfH"/>
    <property type="match status" value="1"/>
</dbReference>
<dbReference type="AlphaFoldDB" id="A0A2T6G8U4"/>
<gene>
    <name evidence="1" type="ORF">C8Z91_03685</name>
</gene>
<name>A0A2T6G8U4_9BACL</name>
<dbReference type="OrthoDB" id="1122256at2"/>
<proteinExistence type="predicted"/>
<reference evidence="1 2" key="1">
    <citation type="submission" date="2018-03" db="EMBL/GenBank/DDBJ databases">
        <title>Genome sequence of Paenibacillus elgii strain AC13 an antimicrobial compound producing bacteria.</title>
        <authorList>
            <person name="Kurokawa A.S."/>
            <person name="Araujo J.F."/>
            <person name="Costa R.A."/>
            <person name="Ortega D.B."/>
            <person name="Pires A.S."/>
            <person name="Pappas G.J.Jr."/>
            <person name="Franco O.L."/>
            <person name="Barreto C."/>
            <person name="Magalhaes B.S."/>
            <person name="Kruger R.H."/>
        </authorList>
    </citation>
    <scope>NUCLEOTIDE SEQUENCE [LARGE SCALE GENOMIC DNA]</scope>
    <source>
        <strain evidence="1 2">AC13</strain>
    </source>
</reference>
<dbReference type="EMBL" id="PYHP01000009">
    <property type="protein sequence ID" value="PUA40574.1"/>
    <property type="molecule type" value="Genomic_DNA"/>
</dbReference>
<evidence type="ECO:0000313" key="1">
    <source>
        <dbReference type="EMBL" id="PUA40574.1"/>
    </source>
</evidence>
<dbReference type="Proteomes" id="UP000244184">
    <property type="component" value="Unassembled WGS sequence"/>
</dbReference>
<organism evidence="1 2">
    <name type="scientific">Paenibacillus elgii</name>
    <dbReference type="NCBI Taxonomy" id="189691"/>
    <lineage>
        <taxon>Bacteria</taxon>
        <taxon>Bacillati</taxon>
        <taxon>Bacillota</taxon>
        <taxon>Bacilli</taxon>
        <taxon>Bacillales</taxon>
        <taxon>Paenibacillaceae</taxon>
        <taxon>Paenibacillus</taxon>
    </lineage>
</organism>
<comment type="caution">
    <text evidence="1">The sequence shown here is derived from an EMBL/GenBank/DDBJ whole genome shotgun (WGS) entry which is preliminary data.</text>
</comment>
<sequence>MLTRTTEFYETLPSKCCDTCGEPLEEMADCYTSTCTKCKGHTFYPLSPMIPGPTAHPE</sequence>
<protein>
    <submittedName>
        <fullName evidence="1">YhfH family protein</fullName>
    </submittedName>
</protein>
<evidence type="ECO:0000313" key="2">
    <source>
        <dbReference type="Proteomes" id="UP000244184"/>
    </source>
</evidence>